<evidence type="ECO:0000256" key="1">
    <source>
        <dbReference type="ARBA" id="ARBA00000085"/>
    </source>
</evidence>
<keyword evidence="3" id="KW-0808">Transferase</keyword>
<dbReference type="InterPro" id="IPR005467">
    <property type="entry name" value="His_kinase_dom"/>
</dbReference>
<dbReference type="PRINTS" id="PR00344">
    <property type="entry name" value="BCTRLSENSOR"/>
</dbReference>
<dbReference type="PANTHER" id="PTHR43711">
    <property type="entry name" value="TWO-COMPONENT HISTIDINE KINASE"/>
    <property type="match status" value="1"/>
</dbReference>
<protein>
    <recommendedName>
        <fullName evidence="2">histidine kinase</fullName>
        <ecNumber evidence="2">2.7.13.3</ecNumber>
    </recommendedName>
</protein>
<dbReference type="SUPFAM" id="SSF55874">
    <property type="entry name" value="ATPase domain of HSP90 chaperone/DNA topoisomerase II/histidine kinase"/>
    <property type="match status" value="1"/>
</dbReference>
<gene>
    <name evidence="7" type="ORF">NYZ99_08670</name>
</gene>
<dbReference type="InterPro" id="IPR036890">
    <property type="entry name" value="HATPase_C_sf"/>
</dbReference>
<organism evidence="7 8">
    <name type="scientific">Maribacter litopenaei</name>
    <dbReference type="NCBI Taxonomy" id="2976127"/>
    <lineage>
        <taxon>Bacteria</taxon>
        <taxon>Pseudomonadati</taxon>
        <taxon>Bacteroidota</taxon>
        <taxon>Flavobacteriia</taxon>
        <taxon>Flavobacteriales</taxon>
        <taxon>Flavobacteriaceae</taxon>
        <taxon>Maribacter</taxon>
    </lineage>
</organism>
<dbReference type="Pfam" id="PF02518">
    <property type="entry name" value="HATPase_c"/>
    <property type="match status" value="1"/>
</dbReference>
<evidence type="ECO:0000259" key="6">
    <source>
        <dbReference type="PROSITE" id="PS50109"/>
    </source>
</evidence>
<evidence type="ECO:0000256" key="3">
    <source>
        <dbReference type="ARBA" id="ARBA00022679"/>
    </source>
</evidence>
<accession>A0ABY5YCY1</accession>
<dbReference type="InterPro" id="IPR004358">
    <property type="entry name" value="Sig_transdc_His_kin-like_C"/>
</dbReference>
<name>A0ABY5YCY1_9FLAO</name>
<keyword evidence="5" id="KW-0902">Two-component regulatory system</keyword>
<dbReference type="CDD" id="cd00075">
    <property type="entry name" value="HATPase"/>
    <property type="match status" value="1"/>
</dbReference>
<dbReference type="InterPro" id="IPR050736">
    <property type="entry name" value="Sensor_HK_Regulatory"/>
</dbReference>
<evidence type="ECO:0000313" key="8">
    <source>
        <dbReference type="Proteomes" id="UP001059209"/>
    </source>
</evidence>
<dbReference type="Proteomes" id="UP001059209">
    <property type="component" value="Chromosome"/>
</dbReference>
<dbReference type="RefSeq" id="WP_260574886.1">
    <property type="nucleotide sequence ID" value="NZ_CP104205.1"/>
</dbReference>
<keyword evidence="8" id="KW-1185">Reference proteome</keyword>
<dbReference type="InterPro" id="IPR003594">
    <property type="entry name" value="HATPase_dom"/>
</dbReference>
<keyword evidence="4 7" id="KW-0418">Kinase</keyword>
<dbReference type="EC" id="2.7.13.3" evidence="2"/>
<dbReference type="EMBL" id="CP104205">
    <property type="protein sequence ID" value="UWX56280.1"/>
    <property type="molecule type" value="Genomic_DNA"/>
</dbReference>
<sequence>MKGASITPVKITIKSEIDEIQKLFQENPANKEISFINTLEDDLCVLSDINHFRIIFRNLISNAVKFTEKLGTIKVLGEIKSDKVKISVLDDGIGMTKENIAKIWSQNEHLSTYGTHSEKGTGLGLMLCKEMVEKNKGFIFLKSEPNTGTTFSVYLPKC</sequence>
<evidence type="ECO:0000256" key="4">
    <source>
        <dbReference type="ARBA" id="ARBA00022777"/>
    </source>
</evidence>
<feature type="domain" description="Histidine kinase" evidence="6">
    <location>
        <begin position="1"/>
        <end position="158"/>
    </location>
</feature>
<dbReference type="SMART" id="SM00387">
    <property type="entry name" value="HATPase_c"/>
    <property type="match status" value="1"/>
</dbReference>
<comment type="catalytic activity">
    <reaction evidence="1">
        <text>ATP + protein L-histidine = ADP + protein N-phospho-L-histidine.</text>
        <dbReference type="EC" id="2.7.13.3"/>
    </reaction>
</comment>
<evidence type="ECO:0000256" key="5">
    <source>
        <dbReference type="ARBA" id="ARBA00023012"/>
    </source>
</evidence>
<evidence type="ECO:0000256" key="2">
    <source>
        <dbReference type="ARBA" id="ARBA00012438"/>
    </source>
</evidence>
<dbReference type="PROSITE" id="PS50109">
    <property type="entry name" value="HIS_KIN"/>
    <property type="match status" value="1"/>
</dbReference>
<evidence type="ECO:0000313" key="7">
    <source>
        <dbReference type="EMBL" id="UWX56280.1"/>
    </source>
</evidence>
<reference evidence="7" key="1">
    <citation type="submission" date="2022-09" db="EMBL/GenBank/DDBJ databases">
        <title>Maribacter litopenaei sp. nov., isolated from the intestinal tract of the Pacific White Shrimp, Litopenaeus vannamei.</title>
        <authorList>
            <person name="Kim S.Y."/>
            <person name="Hwang C.Y."/>
        </authorList>
    </citation>
    <scope>NUCLEOTIDE SEQUENCE</scope>
    <source>
        <strain evidence="7">HL-LV01</strain>
    </source>
</reference>
<dbReference type="Gene3D" id="3.30.565.10">
    <property type="entry name" value="Histidine kinase-like ATPase, C-terminal domain"/>
    <property type="match status" value="1"/>
</dbReference>
<dbReference type="GO" id="GO:0016301">
    <property type="term" value="F:kinase activity"/>
    <property type="evidence" value="ECO:0007669"/>
    <property type="project" value="UniProtKB-KW"/>
</dbReference>
<proteinExistence type="predicted"/>
<dbReference type="PANTHER" id="PTHR43711:SF1">
    <property type="entry name" value="HISTIDINE KINASE 1"/>
    <property type="match status" value="1"/>
</dbReference>